<dbReference type="PANTHER" id="PTHR18640">
    <property type="entry name" value="SOLUTE CARRIER FAMILY 10 MEMBER 7"/>
    <property type="match status" value="1"/>
</dbReference>
<sequence>MPPAQPPTRRGPLRRLAVRTHAATPRTLTRPLRAALTAPLRSALTKPTHRQRPAATPRPLPTTTTAPTNPKSPRPRRAVFMRPLRATSVRLPRAVFAAPLRAALANPGRRERAAASPPAPPQPVSGTAPDSARPTSPQPLHSMSPQPLPKTSAHPLRPKSARPLRAAFVRPFRALARPFRAAFVRSFRAVFVRPIRGAFAGRGRGALARLLRVVVRRGRVEPFVVAVLGAVGVAAVVPARGEAAVWLDRVVDVAITGLFFLYGVRLPTRQAVASMRNWRLHGVILAITFGVFPMLAFGCALLVPDVLDAGVVFLCVLPSTVQSSIMLTSLARGNEAAAICSASLSNLLGVVLTPALVAGMVSVGDGGLPLSVVVDTVLLLLAPFAAGQVVRGFLGDERACAWAARLKMLDRAVIVLAVYIAFGKGVTGGVWGRVAAADLAALLLVVAGLLAFVLACAALISRGLGFSHGDHIAVLFCGSQKSLASGLPMATVLFPGAAVGVTVLPLMLYHQLQLLVCTWLAQRLARSAPAGASA</sequence>
<keyword evidence="2" id="KW-0472">Membrane</keyword>
<proteinExistence type="predicted"/>
<gene>
    <name evidence="3" type="ORF">GCM10022214_54560</name>
</gene>
<evidence type="ECO:0000313" key="4">
    <source>
        <dbReference type="Proteomes" id="UP001500683"/>
    </source>
</evidence>
<name>A0ABP7WEJ9_9ACTN</name>
<feature type="transmembrane region" description="Helical" evidence="2">
    <location>
        <begin position="220"/>
        <end position="237"/>
    </location>
</feature>
<dbReference type="Pfam" id="PF13593">
    <property type="entry name" value="SBF_like"/>
    <property type="match status" value="1"/>
</dbReference>
<feature type="transmembrane region" description="Helical" evidence="2">
    <location>
        <begin position="243"/>
        <end position="262"/>
    </location>
</feature>
<dbReference type="Gene3D" id="1.20.1530.20">
    <property type="match status" value="1"/>
</dbReference>
<dbReference type="EMBL" id="BAAAZG010000040">
    <property type="protein sequence ID" value="GAA4087392.1"/>
    <property type="molecule type" value="Genomic_DNA"/>
</dbReference>
<feature type="transmembrane region" description="Helical" evidence="2">
    <location>
        <begin position="367"/>
        <end position="387"/>
    </location>
</feature>
<evidence type="ECO:0000256" key="1">
    <source>
        <dbReference type="SAM" id="MobiDB-lite"/>
    </source>
</evidence>
<evidence type="ECO:0008006" key="5">
    <source>
        <dbReference type="Google" id="ProtNLM"/>
    </source>
</evidence>
<feature type="transmembrane region" description="Helical" evidence="2">
    <location>
        <begin position="309"/>
        <end position="330"/>
    </location>
</feature>
<organism evidence="3 4">
    <name type="scientific">Actinomadura miaoliensis</name>
    <dbReference type="NCBI Taxonomy" id="430685"/>
    <lineage>
        <taxon>Bacteria</taxon>
        <taxon>Bacillati</taxon>
        <taxon>Actinomycetota</taxon>
        <taxon>Actinomycetes</taxon>
        <taxon>Streptosporangiales</taxon>
        <taxon>Thermomonosporaceae</taxon>
        <taxon>Actinomadura</taxon>
    </lineage>
</organism>
<keyword evidence="2" id="KW-1133">Transmembrane helix</keyword>
<feature type="region of interest" description="Disordered" evidence="1">
    <location>
        <begin position="106"/>
        <end position="159"/>
    </location>
</feature>
<comment type="caution">
    <text evidence="3">The sequence shown here is derived from an EMBL/GenBank/DDBJ whole genome shotgun (WGS) entry which is preliminary data.</text>
</comment>
<dbReference type="Proteomes" id="UP001500683">
    <property type="component" value="Unassembled WGS sequence"/>
</dbReference>
<accession>A0ABP7WEJ9</accession>
<dbReference type="InterPro" id="IPR016833">
    <property type="entry name" value="Put_Na-Bile_cotransptr"/>
</dbReference>
<evidence type="ECO:0000256" key="2">
    <source>
        <dbReference type="SAM" id="Phobius"/>
    </source>
</evidence>
<feature type="transmembrane region" description="Helical" evidence="2">
    <location>
        <begin position="283"/>
        <end position="303"/>
    </location>
</feature>
<feature type="transmembrane region" description="Helical" evidence="2">
    <location>
        <begin position="337"/>
        <end position="361"/>
    </location>
</feature>
<feature type="transmembrane region" description="Helical" evidence="2">
    <location>
        <begin position="439"/>
        <end position="460"/>
    </location>
</feature>
<feature type="compositionally biased region" description="Polar residues" evidence="1">
    <location>
        <begin position="133"/>
        <end position="145"/>
    </location>
</feature>
<keyword evidence="2" id="KW-0812">Transmembrane</keyword>
<evidence type="ECO:0000313" key="3">
    <source>
        <dbReference type="EMBL" id="GAA4087392.1"/>
    </source>
</evidence>
<protein>
    <recommendedName>
        <fullName evidence="5">Bile acid:sodium symporter</fullName>
    </recommendedName>
</protein>
<keyword evidence="4" id="KW-1185">Reference proteome</keyword>
<dbReference type="InterPro" id="IPR038770">
    <property type="entry name" value="Na+/solute_symporter_sf"/>
</dbReference>
<dbReference type="PANTHER" id="PTHR18640:SF5">
    <property type="entry name" value="SODIUM_BILE ACID COTRANSPORTER 7"/>
    <property type="match status" value="1"/>
</dbReference>
<reference evidence="4" key="1">
    <citation type="journal article" date="2019" name="Int. J. Syst. Evol. Microbiol.">
        <title>The Global Catalogue of Microorganisms (GCM) 10K type strain sequencing project: providing services to taxonomists for standard genome sequencing and annotation.</title>
        <authorList>
            <consortium name="The Broad Institute Genomics Platform"/>
            <consortium name="The Broad Institute Genome Sequencing Center for Infectious Disease"/>
            <person name="Wu L."/>
            <person name="Ma J."/>
        </authorList>
    </citation>
    <scope>NUCLEOTIDE SEQUENCE [LARGE SCALE GENOMIC DNA]</scope>
    <source>
        <strain evidence="4">JCM 16702</strain>
    </source>
</reference>
<feature type="transmembrane region" description="Helical" evidence="2">
    <location>
        <begin position="408"/>
        <end position="427"/>
    </location>
</feature>
<feature type="transmembrane region" description="Helical" evidence="2">
    <location>
        <begin position="489"/>
        <end position="509"/>
    </location>
</feature>
<feature type="region of interest" description="Disordered" evidence="1">
    <location>
        <begin position="1"/>
        <end position="84"/>
    </location>
</feature>
<feature type="compositionally biased region" description="Low complexity" evidence="1">
    <location>
        <begin position="53"/>
        <end position="69"/>
    </location>
</feature>